<feature type="region of interest" description="Disordered" evidence="1">
    <location>
        <begin position="16"/>
        <end position="67"/>
    </location>
</feature>
<reference evidence="2" key="1">
    <citation type="journal article" date="2020" name="Stud. Mycol.">
        <title>101 Dothideomycetes genomes: a test case for predicting lifestyles and emergence of pathogens.</title>
        <authorList>
            <person name="Haridas S."/>
            <person name="Albert R."/>
            <person name="Binder M."/>
            <person name="Bloem J."/>
            <person name="Labutti K."/>
            <person name="Salamov A."/>
            <person name="Andreopoulos B."/>
            <person name="Baker S."/>
            <person name="Barry K."/>
            <person name="Bills G."/>
            <person name="Bluhm B."/>
            <person name="Cannon C."/>
            <person name="Castanera R."/>
            <person name="Culley D."/>
            <person name="Daum C."/>
            <person name="Ezra D."/>
            <person name="Gonzalez J."/>
            <person name="Henrissat B."/>
            <person name="Kuo A."/>
            <person name="Liang C."/>
            <person name="Lipzen A."/>
            <person name="Lutzoni F."/>
            <person name="Magnuson J."/>
            <person name="Mondo S."/>
            <person name="Nolan M."/>
            <person name="Ohm R."/>
            <person name="Pangilinan J."/>
            <person name="Park H.-J."/>
            <person name="Ramirez L."/>
            <person name="Alfaro M."/>
            <person name="Sun H."/>
            <person name="Tritt A."/>
            <person name="Yoshinaga Y."/>
            <person name="Zwiers L.-H."/>
            <person name="Turgeon B."/>
            <person name="Goodwin S."/>
            <person name="Spatafora J."/>
            <person name="Crous P."/>
            <person name="Grigoriev I."/>
        </authorList>
    </citation>
    <scope>NUCLEOTIDE SEQUENCE</scope>
    <source>
        <strain evidence="2">CBS 262.69</strain>
    </source>
</reference>
<evidence type="ECO:0000256" key="1">
    <source>
        <dbReference type="SAM" id="MobiDB-lite"/>
    </source>
</evidence>
<name>A0A6G1IBU5_9PEZI</name>
<proteinExistence type="predicted"/>
<protein>
    <submittedName>
        <fullName evidence="2">Uncharacterized protein</fullName>
    </submittedName>
</protein>
<keyword evidence="3" id="KW-1185">Reference proteome</keyword>
<evidence type="ECO:0000313" key="3">
    <source>
        <dbReference type="Proteomes" id="UP000799640"/>
    </source>
</evidence>
<accession>A0A6G1IBU5</accession>
<gene>
    <name evidence="2" type="ORF">EJ06DRAFT_30972</name>
</gene>
<sequence>MRDACFSDVVVHRDAGAASKLPAPPPRPILFRSPSTRPPDFQLASCFPRPSRHSSPDPGGGHVSRALAPLSPSDMIMRYLPARPRTVSLPGSELGCFPARSQPPTLPHSPSQFQFISDVAIGLISESDFNNKYYKSSPQHD</sequence>
<dbReference type="EMBL" id="ML996687">
    <property type="protein sequence ID" value="KAF2405586.1"/>
    <property type="molecule type" value="Genomic_DNA"/>
</dbReference>
<evidence type="ECO:0000313" key="2">
    <source>
        <dbReference type="EMBL" id="KAF2405586.1"/>
    </source>
</evidence>
<dbReference type="AlphaFoldDB" id="A0A6G1IBU5"/>
<dbReference type="Proteomes" id="UP000799640">
    <property type="component" value="Unassembled WGS sequence"/>
</dbReference>
<organism evidence="2 3">
    <name type="scientific">Trichodelitschia bisporula</name>
    <dbReference type="NCBI Taxonomy" id="703511"/>
    <lineage>
        <taxon>Eukaryota</taxon>
        <taxon>Fungi</taxon>
        <taxon>Dikarya</taxon>
        <taxon>Ascomycota</taxon>
        <taxon>Pezizomycotina</taxon>
        <taxon>Dothideomycetes</taxon>
        <taxon>Dothideomycetes incertae sedis</taxon>
        <taxon>Phaeotrichales</taxon>
        <taxon>Phaeotrichaceae</taxon>
        <taxon>Trichodelitschia</taxon>
    </lineage>
</organism>